<dbReference type="Proteomes" id="UP000029500">
    <property type="component" value="Chromosome"/>
</dbReference>
<evidence type="ECO:0008006" key="4">
    <source>
        <dbReference type="Google" id="ProtNLM"/>
    </source>
</evidence>
<proteinExistence type="predicted"/>
<dbReference type="InterPro" id="IPR028994">
    <property type="entry name" value="Integrin_alpha_N"/>
</dbReference>
<evidence type="ECO:0000313" key="3">
    <source>
        <dbReference type="Proteomes" id="UP000029500"/>
    </source>
</evidence>
<dbReference type="SUPFAM" id="SSF69318">
    <property type="entry name" value="Integrin alpha N-terminal domain"/>
    <property type="match status" value="1"/>
</dbReference>
<keyword evidence="3" id="KW-1185">Reference proteome</keyword>
<name>A0A089M753_9BACL</name>
<feature type="chain" id="PRO_5001847041" description="Lipoprotein" evidence="1">
    <location>
        <begin position="20"/>
        <end position="229"/>
    </location>
</feature>
<reference evidence="2 3" key="1">
    <citation type="submission" date="2014-08" db="EMBL/GenBank/DDBJ databases">
        <title>Comparative genomics of the Paenibacillus odorifer group.</title>
        <authorList>
            <person name="den Bakker H.C."/>
            <person name="Tsai Y.-C."/>
            <person name="Martin N."/>
            <person name="Korlach J."/>
            <person name="Wiedmann M."/>
        </authorList>
    </citation>
    <scope>NUCLEOTIDE SEQUENCE [LARGE SCALE GENOMIC DNA]</scope>
    <source>
        <strain evidence="2 3">DSM 15220</strain>
    </source>
</reference>
<evidence type="ECO:0000313" key="2">
    <source>
        <dbReference type="EMBL" id="AIQ69631.1"/>
    </source>
</evidence>
<dbReference type="eggNOG" id="ENOG5033BFQ">
    <property type="taxonomic scope" value="Bacteria"/>
</dbReference>
<evidence type="ECO:0000256" key="1">
    <source>
        <dbReference type="SAM" id="SignalP"/>
    </source>
</evidence>
<keyword evidence="1" id="KW-0732">Signal</keyword>
<dbReference type="EMBL" id="CP009287">
    <property type="protein sequence ID" value="AIQ69631.1"/>
    <property type="molecule type" value="Genomic_DNA"/>
</dbReference>
<sequence>MRTGLPRVLSLLAICWVAASCGSGGTPESVSVALPRKLTSEQAGKLIAANMNETVSRVSSAYLIDITPPDIWKQTGHQLFKNTEEASSRDTYAVSDGKAVQIGIGFGGYGVTSAVPYDVNKDGTTDIVYAYSFGSGIHRSVIAWLDLQNFTGHIVSNKPEAMEFRQEDLILKIENKHIAVYRIKGMDNNNSFGVLRKYPTSKDIEKMTLVKEGELVWENSEFFNIPISE</sequence>
<dbReference type="AlphaFoldDB" id="A0A089M753"/>
<organism evidence="2 3">
    <name type="scientific">Paenibacillus graminis</name>
    <dbReference type="NCBI Taxonomy" id="189425"/>
    <lineage>
        <taxon>Bacteria</taxon>
        <taxon>Bacillati</taxon>
        <taxon>Bacillota</taxon>
        <taxon>Bacilli</taxon>
        <taxon>Bacillales</taxon>
        <taxon>Paenibacillaceae</taxon>
        <taxon>Paenibacillus</taxon>
    </lineage>
</organism>
<dbReference type="STRING" id="189425.PGRAT_19845"/>
<protein>
    <recommendedName>
        <fullName evidence="4">Lipoprotein</fullName>
    </recommendedName>
</protein>
<dbReference type="KEGG" id="pgm:PGRAT_19845"/>
<gene>
    <name evidence="2" type="ORF">PGRAT_19845</name>
</gene>
<accession>A0A089M753</accession>
<feature type="signal peptide" evidence="1">
    <location>
        <begin position="1"/>
        <end position="19"/>
    </location>
</feature>
<dbReference type="HOGENOM" id="CLU_1208836_0_0_9"/>
<dbReference type="PROSITE" id="PS51257">
    <property type="entry name" value="PROKAR_LIPOPROTEIN"/>
    <property type="match status" value="1"/>
</dbReference>